<protein>
    <submittedName>
        <fullName evidence="3">Erythroid differentiation- factor 1</fullName>
    </submittedName>
</protein>
<reference evidence="3 4" key="2">
    <citation type="journal article" date="2021" name="Genomics">
        <title>High-quality reference genome for Clonorchis sinensis.</title>
        <authorList>
            <person name="Young N.D."/>
            <person name="Stroehlein A.J."/>
            <person name="Kinkar L."/>
            <person name="Wang T."/>
            <person name="Sohn W.M."/>
            <person name="Chang B.C.H."/>
            <person name="Kaur P."/>
            <person name="Weisz D."/>
            <person name="Dudchenko O."/>
            <person name="Aiden E.L."/>
            <person name="Korhonen P.K."/>
            <person name="Gasser R.B."/>
        </authorList>
    </citation>
    <scope>NUCLEOTIDE SEQUENCE [LARGE SCALE GENOMIC DNA]</scope>
    <source>
        <strain evidence="3">Cs-k2</strain>
    </source>
</reference>
<gene>
    <name evidence="3" type="ORF">CSKR_105070</name>
</gene>
<dbReference type="PANTHER" id="PTHR15000">
    <property type="entry name" value="ERYTHROID DIFFERENTIATION-RELATED FACTOR 1"/>
    <property type="match status" value="1"/>
</dbReference>
<evidence type="ECO:0000313" key="3">
    <source>
        <dbReference type="EMBL" id="KAG5445053.1"/>
    </source>
</evidence>
<dbReference type="InterPro" id="IPR056582">
    <property type="entry name" value="EDRF1_N"/>
</dbReference>
<feature type="compositionally biased region" description="Low complexity" evidence="1">
    <location>
        <begin position="247"/>
        <end position="261"/>
    </location>
</feature>
<feature type="region of interest" description="Disordered" evidence="1">
    <location>
        <begin position="907"/>
        <end position="947"/>
    </location>
</feature>
<evidence type="ECO:0000313" key="4">
    <source>
        <dbReference type="Proteomes" id="UP000286415"/>
    </source>
</evidence>
<dbReference type="PANTHER" id="PTHR15000:SF1">
    <property type="entry name" value="ERYTHROID DIFFERENTIATION-RELATED FACTOR 1"/>
    <property type="match status" value="1"/>
</dbReference>
<dbReference type="Proteomes" id="UP000286415">
    <property type="component" value="Unassembled WGS sequence"/>
</dbReference>
<dbReference type="OrthoDB" id="419432at2759"/>
<evidence type="ECO:0000259" key="2">
    <source>
        <dbReference type="Pfam" id="PF23788"/>
    </source>
</evidence>
<evidence type="ECO:0000256" key="1">
    <source>
        <dbReference type="SAM" id="MobiDB-lite"/>
    </source>
</evidence>
<name>A0A8T1M7C3_CLOSI</name>
<feature type="region of interest" description="Disordered" evidence="1">
    <location>
        <begin position="1346"/>
        <end position="1372"/>
    </location>
</feature>
<dbReference type="EMBL" id="NIRI02000056">
    <property type="protein sequence ID" value="KAG5445053.1"/>
    <property type="molecule type" value="Genomic_DNA"/>
</dbReference>
<sequence length="1434" mass="160475">MSYCFQHFVRGPSSFMMENKSGSNATGLDVDSGSMEKSILLMKHGQLSDIATLHQGFDIHRMPQNYLNKRSYIEKLIFHATMSDALKSPLSSFTMANRYLSCLNEVDVITGIRGLKLLAKLTLDSNQRTSIMVHRIGNTWILDEFNIDSFLLAGEQSPEWYWLRKFLMKKNFYLCSEAFSRSSLILRDLYIKFLYHTVGHSPHLDLQRTIASLSYGNEVVRKSLPPPDSSPECLSFGRHAVTERDTSNTSSGSSPSPSRLIESPRHDDNLNRSVGFRSRLDTGGCGKQAWTANPDEYLHKAKWQLQDLSFLVGSDLAIFGTPTHPCISLKLSPMHESINVLTGVDMWLENILNEVPEVVMCYHREGIVMQEYEIYKTCDLPTVTGFETEQVYRTVQNLVMFLKRNATQEGHTYWLVKEPGLDVVKLYDLTTLCNKDAVPGHGSQDESNTNPFILPVATLCYRLAERRWKEYQSRWTRRLSGSSDTSEAENMFADEAENLLDALRLVRNCLNLINLAELSKSKENDLSESASTGLSDLKIRAVLLMCQLYLITPSDMITSCIRRLQSIVECGREVTVVPVKDLVACKELSDFHGPPSLESEESNLDNSELPHEDELVIKSSKRAKRRLLGNILMEALKSSDTSRMSQLAIAIIESCNANLPVAPSTSPILDIIPPLTNERPTNSTSDILARFQVSTHETLPTILLPISMLKIYLCKAQEFWLRSQQNLSSKPSAPSICANHLKMVIRYTIPSLLVLEHVVPDNHTESFAVTLRCMCPYCESTGIPEYPPSPVLDRRLLVDLMYTASCLFPASLVCYADAVRESASEQRTHLSDSIQLESADCLLLRASCPSSAASLQSLFEATVRGPLEASSITSTPPTPDSLRHWLDLLYFAVRCIRRVFCSKTNEKSSASKGPLQTKGGKLPHQPNKSKEQPKRTSIPSGAASSTNIQSSHVGRFHISYDWWSVLVNMYVIALRRAFLDVPRSSDFPRALARGMSMIRSPPVATSNLDGESQLLTSTNEFQLYKLAAAAAEQNIRGIWTDTLRSIPPDSDPILPVKTLIWEDDATARPTNEQPSDNRTDDKFLLTSVCLARAIDSLLRHFSAVRSWNASNAVVQIQLCSSLLCTCNEYIASCVGEMDSIEHMSTEYISILNTVMKQAMRRLPDDLSTSESTRLTSSTASSTSLPKNMVLQMLDFRLNQMNIAVQMHRNSSALQSNNRSSQAPAWSTIVGQARAALNWHAKHMVLPDPSDISVAPEVVMDLNMFLKLVNRLVALESVNLSVLSLAGVMSILKDLSLTQPVVAVLNHRWKSDPVFTEHKEALERSLQCLLHNLLIFCRYVVNKQQSAMPNKTERKSGGRRKATKHRASDSHPAPSAEVDLAIFITQTPEALQRLRLDSFDQLLSGLKEEGLDDFVVLCPLLSEKLKRLSTYFTQR</sequence>
<proteinExistence type="predicted"/>
<dbReference type="GO" id="GO:0045893">
    <property type="term" value="P:positive regulation of DNA-templated transcription"/>
    <property type="evidence" value="ECO:0007669"/>
    <property type="project" value="TreeGrafter"/>
</dbReference>
<feature type="region of interest" description="Disordered" evidence="1">
    <location>
        <begin position="242"/>
        <end position="273"/>
    </location>
</feature>
<feature type="compositionally biased region" description="Polar residues" evidence="1">
    <location>
        <begin position="935"/>
        <end position="947"/>
    </location>
</feature>
<dbReference type="Pfam" id="PF23788">
    <property type="entry name" value="EDRF1_N"/>
    <property type="match status" value="1"/>
</dbReference>
<organism evidence="3 4">
    <name type="scientific">Clonorchis sinensis</name>
    <name type="common">Chinese liver fluke</name>
    <dbReference type="NCBI Taxonomy" id="79923"/>
    <lineage>
        <taxon>Eukaryota</taxon>
        <taxon>Metazoa</taxon>
        <taxon>Spiralia</taxon>
        <taxon>Lophotrochozoa</taxon>
        <taxon>Platyhelminthes</taxon>
        <taxon>Trematoda</taxon>
        <taxon>Digenea</taxon>
        <taxon>Opisthorchiida</taxon>
        <taxon>Opisthorchiata</taxon>
        <taxon>Opisthorchiidae</taxon>
        <taxon>Clonorchis</taxon>
    </lineage>
</organism>
<reference evidence="3 4" key="1">
    <citation type="journal article" date="2018" name="Biotechnol. Adv.">
        <title>Improved genomic resources and new bioinformatic workflow for the carcinogenic parasite Clonorchis sinensis: Biotechnological implications.</title>
        <authorList>
            <person name="Wang D."/>
            <person name="Korhonen P.K."/>
            <person name="Gasser R.B."/>
            <person name="Young N.D."/>
        </authorList>
    </citation>
    <scope>NUCLEOTIDE SEQUENCE [LARGE SCALE GENOMIC DNA]</scope>
    <source>
        <strain evidence="3">Cs-k2</strain>
    </source>
</reference>
<comment type="caution">
    <text evidence="3">The sequence shown here is derived from an EMBL/GenBank/DDBJ whole genome shotgun (WGS) entry which is preliminary data.</text>
</comment>
<keyword evidence="4" id="KW-1185">Reference proteome</keyword>
<feature type="domain" description="EDRF1 N-terminal" evidence="2">
    <location>
        <begin position="50"/>
        <end position="465"/>
    </location>
</feature>
<accession>A0A8T1M7C3</accession>